<keyword evidence="2" id="KW-0812">Transmembrane</keyword>
<dbReference type="VEuPathDB" id="FungiDB:RhiirFUN_010883"/>
<accession>A0A2I1GTC5</accession>
<feature type="compositionally biased region" description="Low complexity" evidence="1">
    <location>
        <begin position="359"/>
        <end position="374"/>
    </location>
</feature>
<feature type="transmembrane region" description="Helical" evidence="2">
    <location>
        <begin position="288"/>
        <end position="308"/>
    </location>
</feature>
<evidence type="ECO:0000313" key="4">
    <source>
        <dbReference type="Proteomes" id="UP000234323"/>
    </source>
</evidence>
<feature type="compositionally biased region" description="Basic and acidic residues" evidence="1">
    <location>
        <begin position="396"/>
        <end position="407"/>
    </location>
</feature>
<dbReference type="Proteomes" id="UP000234323">
    <property type="component" value="Unassembled WGS sequence"/>
</dbReference>
<keyword evidence="2" id="KW-1133">Transmembrane helix</keyword>
<dbReference type="OrthoDB" id="2408120at2759"/>
<feature type="compositionally biased region" description="Basic residues" evidence="1">
    <location>
        <begin position="435"/>
        <end position="445"/>
    </location>
</feature>
<dbReference type="EMBL" id="LLXI01000798">
    <property type="protein sequence ID" value="PKY49902.1"/>
    <property type="molecule type" value="Genomic_DNA"/>
</dbReference>
<feature type="region of interest" description="Disordered" evidence="1">
    <location>
        <begin position="1"/>
        <end position="36"/>
    </location>
</feature>
<evidence type="ECO:0000256" key="1">
    <source>
        <dbReference type="SAM" id="MobiDB-lite"/>
    </source>
</evidence>
<keyword evidence="4" id="KW-1185">Reference proteome</keyword>
<organism evidence="3 4">
    <name type="scientific">Rhizophagus irregularis</name>
    <dbReference type="NCBI Taxonomy" id="588596"/>
    <lineage>
        <taxon>Eukaryota</taxon>
        <taxon>Fungi</taxon>
        <taxon>Fungi incertae sedis</taxon>
        <taxon>Mucoromycota</taxon>
        <taxon>Glomeromycotina</taxon>
        <taxon>Glomeromycetes</taxon>
        <taxon>Glomerales</taxon>
        <taxon>Glomeraceae</taxon>
        <taxon>Rhizophagus</taxon>
    </lineage>
</organism>
<evidence type="ECO:0000256" key="2">
    <source>
        <dbReference type="SAM" id="Phobius"/>
    </source>
</evidence>
<feature type="compositionally biased region" description="Basic residues" evidence="1">
    <location>
        <begin position="348"/>
        <end position="358"/>
    </location>
</feature>
<dbReference type="AlphaFoldDB" id="A0A2I1GTC5"/>
<dbReference type="VEuPathDB" id="FungiDB:FUN_015100"/>
<proteinExistence type="predicted"/>
<evidence type="ECO:0000313" key="3">
    <source>
        <dbReference type="EMBL" id="PKY49902.1"/>
    </source>
</evidence>
<reference evidence="3 4" key="1">
    <citation type="submission" date="2015-10" db="EMBL/GenBank/DDBJ databases">
        <title>Genome analyses suggest a sexual origin of heterokaryosis in a supposedly ancient asexual fungus.</title>
        <authorList>
            <person name="Ropars J."/>
            <person name="Sedzielewska K."/>
            <person name="Noel J."/>
            <person name="Charron P."/>
            <person name="Farinelli L."/>
            <person name="Marton T."/>
            <person name="Kruger M."/>
            <person name="Pelin A."/>
            <person name="Brachmann A."/>
            <person name="Corradi N."/>
        </authorList>
    </citation>
    <scope>NUCLEOTIDE SEQUENCE [LARGE SCALE GENOMIC DNA]</scope>
    <source>
        <strain evidence="3 4">A4</strain>
    </source>
</reference>
<keyword evidence="2" id="KW-0472">Membrane</keyword>
<dbReference type="VEuPathDB" id="FungiDB:RhiirA1_494033"/>
<feature type="transmembrane region" description="Helical" evidence="2">
    <location>
        <begin position="212"/>
        <end position="230"/>
    </location>
</feature>
<gene>
    <name evidence="3" type="ORF">RhiirA4_423312</name>
</gene>
<feature type="region of interest" description="Disordered" evidence="1">
    <location>
        <begin position="348"/>
        <end position="445"/>
    </location>
</feature>
<sequence>MSKPIPGDGRIVIDVPKDEEDKKDEEINEKDNKEEMTGAETIKTGLSILEKVGIKDDLEKEVRKIDPDTPEEISKETELITERINKLDILITIGLYYTSLAMDWLTLLGESTSVQSFFFDLFLGSFDIPEWDFGDLTVVAKISGMTTTLQTSIFLISGFINVGAKILNKPVPNIVGGPMYFGGPFQIVYALMPKAKDYTESIKSLDAKISQWLGFISQVVIIVAAIFAAANRVQALDPFIHGDETLIGSGYTPKPNSEDQFGDVISPSNTTQVTLAVQNAALFARATYIVSVVAIIMTSLLNIIQWLADVWRVNKGDLLVYFMFKLITRALMCQPCLGDKCLDGIGKGKKGGMGKKSGKVGNVGSRGLSRSVPSKLKKSPLKSSPLKESMTIPLSEKSDEKSDEKSESSTSLSSVTEKETDDQSLLSPDQSSSKKLGRARSMRRK</sequence>
<name>A0A2I1GTC5_9GLOM</name>
<feature type="compositionally biased region" description="Low complexity" evidence="1">
    <location>
        <begin position="423"/>
        <end position="434"/>
    </location>
</feature>
<comment type="caution">
    <text evidence="3">The sequence shown here is derived from an EMBL/GenBank/DDBJ whole genome shotgun (WGS) entry which is preliminary data.</text>
</comment>
<protein>
    <submittedName>
        <fullName evidence="3">Uncharacterized protein</fullName>
    </submittedName>
</protein>